<dbReference type="AlphaFoldDB" id="A0A2Z7DAJ5"/>
<gene>
    <name evidence="2" type="ORF">F511_27315</name>
</gene>
<evidence type="ECO:0000256" key="1">
    <source>
        <dbReference type="SAM" id="MobiDB-lite"/>
    </source>
</evidence>
<reference evidence="2 3" key="1">
    <citation type="journal article" date="2015" name="Proc. Natl. Acad. Sci. U.S.A.">
        <title>The resurrection genome of Boea hygrometrica: A blueprint for survival of dehydration.</title>
        <authorList>
            <person name="Xiao L."/>
            <person name="Yang G."/>
            <person name="Zhang L."/>
            <person name="Yang X."/>
            <person name="Zhao S."/>
            <person name="Ji Z."/>
            <person name="Zhou Q."/>
            <person name="Hu M."/>
            <person name="Wang Y."/>
            <person name="Chen M."/>
            <person name="Xu Y."/>
            <person name="Jin H."/>
            <person name="Xiao X."/>
            <person name="Hu G."/>
            <person name="Bao F."/>
            <person name="Hu Y."/>
            <person name="Wan P."/>
            <person name="Li L."/>
            <person name="Deng X."/>
            <person name="Kuang T."/>
            <person name="Xiang C."/>
            <person name="Zhu J.K."/>
            <person name="Oliver M.J."/>
            <person name="He Y."/>
        </authorList>
    </citation>
    <scope>NUCLEOTIDE SEQUENCE [LARGE SCALE GENOMIC DNA]</scope>
    <source>
        <strain evidence="3">cv. XS01</strain>
    </source>
</reference>
<protein>
    <submittedName>
        <fullName evidence="2">Uncharacterized protein</fullName>
    </submittedName>
</protein>
<keyword evidence="3" id="KW-1185">Reference proteome</keyword>
<feature type="region of interest" description="Disordered" evidence="1">
    <location>
        <begin position="416"/>
        <end position="450"/>
    </location>
</feature>
<evidence type="ECO:0000313" key="2">
    <source>
        <dbReference type="EMBL" id="KZV55635.1"/>
    </source>
</evidence>
<name>A0A2Z7DAJ5_9LAMI</name>
<organism evidence="2 3">
    <name type="scientific">Dorcoceras hygrometricum</name>
    <dbReference type="NCBI Taxonomy" id="472368"/>
    <lineage>
        <taxon>Eukaryota</taxon>
        <taxon>Viridiplantae</taxon>
        <taxon>Streptophyta</taxon>
        <taxon>Embryophyta</taxon>
        <taxon>Tracheophyta</taxon>
        <taxon>Spermatophyta</taxon>
        <taxon>Magnoliopsida</taxon>
        <taxon>eudicotyledons</taxon>
        <taxon>Gunneridae</taxon>
        <taxon>Pentapetalae</taxon>
        <taxon>asterids</taxon>
        <taxon>lamiids</taxon>
        <taxon>Lamiales</taxon>
        <taxon>Gesneriaceae</taxon>
        <taxon>Didymocarpoideae</taxon>
        <taxon>Trichosporeae</taxon>
        <taxon>Loxocarpinae</taxon>
        <taxon>Dorcoceras</taxon>
    </lineage>
</organism>
<sequence length="633" mass="69544">MFRTILDVVFLSFEAKAGLWASSWSVAKIVVACFGSTWLEMPSFEMLRLCFVYCDWLCTVAATGIMRGDVATGVRETGVREMLRPVGKSRVEVNAGQRSCACDWLCWYVAIGTRRVKHCALFCVLSLDDQQLVLRIEHPIRRRLDKLVRRRFEDQSMVCLRWTPLEKLYHPTTFFGSCRGLERKHEVAVLVREFCCAGSVSVQLRDLVPSHNFKLPGCEGERQYRTLISLLGSLATMHRVVNYHSSWARQQQVELVDASAATGIMRGDDATGVRETGVREMLRPVGKSRVEVNAGQRSCACDWLCWSKVMFITILDVLVFLSFEAKAGRWRKTSRSAFCNAADALVNCAVVAGEETSRGTSREFSSVFCVERYTSSFGVLRLLRRCVLMLRLVPDEGSVVALFRFATGYPAAGSATPFRGPVDGNPGSTAGRGFNPAGGEPGGSRTPQNPPQVLNTLSLVPCGESRIQYLCDPQWFRDTASRGPTTIVAPESQFRTCPSDHDSIGYPRMSASGESLTTMHRLLHASGSHPIPPPNDPKTNQYNQDLGLIHSTNGNHLKSPNEGSSIDHQVTINLHAQNITMFPTNETCGLDRGWRVVGPLENPCDLAGGSRAGLPGYSAGLEDVPAGDAPGGV</sequence>
<proteinExistence type="predicted"/>
<dbReference type="EMBL" id="KQ988477">
    <property type="protein sequence ID" value="KZV55635.1"/>
    <property type="molecule type" value="Genomic_DNA"/>
</dbReference>
<evidence type="ECO:0000313" key="3">
    <source>
        <dbReference type="Proteomes" id="UP000250235"/>
    </source>
</evidence>
<dbReference type="Proteomes" id="UP000250235">
    <property type="component" value="Unassembled WGS sequence"/>
</dbReference>
<accession>A0A2Z7DAJ5</accession>